<gene>
    <name evidence="3" type="primary">gb05559</name>
    <name evidence="3" type="ORF">PR202_gb05559</name>
</gene>
<feature type="region of interest" description="Disordered" evidence="1">
    <location>
        <begin position="367"/>
        <end position="400"/>
    </location>
</feature>
<feature type="domain" description="Zinc finger LSD1-type" evidence="2">
    <location>
        <begin position="883"/>
        <end position="907"/>
    </location>
</feature>
<dbReference type="AlphaFoldDB" id="A0AAV5E854"/>
<feature type="compositionally biased region" description="Pro residues" evidence="1">
    <location>
        <begin position="20"/>
        <end position="29"/>
    </location>
</feature>
<comment type="caution">
    <text evidence="3">The sequence shown here is derived from an EMBL/GenBank/DDBJ whole genome shotgun (WGS) entry which is preliminary data.</text>
</comment>
<evidence type="ECO:0000256" key="1">
    <source>
        <dbReference type="SAM" id="MobiDB-lite"/>
    </source>
</evidence>
<feature type="compositionally biased region" description="Pro residues" evidence="1">
    <location>
        <begin position="153"/>
        <end position="168"/>
    </location>
</feature>
<evidence type="ECO:0000259" key="2">
    <source>
        <dbReference type="Pfam" id="PF06943"/>
    </source>
</evidence>
<dbReference type="InterPro" id="IPR005735">
    <property type="entry name" value="Znf_LSD1"/>
</dbReference>
<feature type="region of interest" description="Disordered" evidence="1">
    <location>
        <begin position="764"/>
        <end position="865"/>
    </location>
</feature>
<proteinExistence type="predicted"/>
<sequence length="1014" mass="105848">MATSPEADALLSIGDMYSSPSPPSSPVLPPAQQNSSPTTAAPPESAQLDHTTPTSPPPPPQQDNAEYSELGESSPPRDGGDLAPLLASPEATPIAPALEAASPEKPAFPPSCSLVAPVAPSCPPGAPVEVFPDVSASAASPPPSPQFGEAPPGDAPPPLSPPPTPPVTTSPRAVLDSFTTELVAMAFREAASPPPASELNSHSASAPLTPPLESGLEGLSLQQHLRPAGPAMTPRVCENPKSSEPRPLPAESTYMLSDAKADEVAVVASAEAAGSTPALEEMDGERDTAPDVPPALESGAEGGLQQQQLRSPCSDLVHPLYQYSEPAELLQLPSPPAESSCSLEAVMNEVAAVASEEAAGSPLALDATGGEAALQSRSEGPLQEPMKTSSSPKMEAEACSPDMAPPGFENFKSKWLPQPTHTLPVKSTHCLVEVPVTDAAGVMPEAAAGSPPTLETMDMEMDISTGRMASSKSAENRPLHQSLMWPSSLTIEAAPFSPDSPPPGFENFKTSWLPQPTVPPSTETACLPYVATTKEELMEKSCSEPALDTMDMEIDADQNLLPTLESGAGGLLKVPQSISPPKMQPVPCPPGIESLTLPQLQLLSPVVQTSHISQDPAATGALCLISQDAPQPCPLSKAMDVEMDDTPALPTSSESGAHESTQQGPSLLPSCSGQGITCSLEIMSSGSENLESLNDAENTTVTVETVDHPLSVAEATEEAKGHILPSQLENGCNGPLPCLEPKVSSPVAQDAPTSPEIKPVDFESLESSQQASPHLSERIDSPSHVPFTKSMAVQSEKTAQPPSPLQATDTDMESAPVLQSPLKSEEKSLRHPQHQPSSPSGKDAPCLPDIAPPAYENLDSSEELPPPPPLCPNFAHQVGRLYCGQCETLLMYPFGAPAVRCSNCLFVTETGERNVRSRMSAEQGTPPHPQEIFVVVVCGSPGILRKSSVSLFDSSPPFRNRISKSGAAVSSWITGVVHCEIAMVRGSSGLLRRFVYLVTEGSSPCALNLTRIDI</sequence>
<dbReference type="Proteomes" id="UP001054889">
    <property type="component" value="Unassembled WGS sequence"/>
</dbReference>
<feature type="compositionally biased region" description="Polar residues" evidence="1">
    <location>
        <begin position="791"/>
        <end position="809"/>
    </location>
</feature>
<dbReference type="EMBL" id="BQKI01000073">
    <property type="protein sequence ID" value="GJN18400.1"/>
    <property type="molecule type" value="Genomic_DNA"/>
</dbReference>
<protein>
    <recommendedName>
        <fullName evidence="2">Zinc finger LSD1-type domain-containing protein</fullName>
    </recommendedName>
</protein>
<feature type="compositionally biased region" description="Polar residues" evidence="1">
    <location>
        <begin position="649"/>
        <end position="670"/>
    </location>
</feature>
<feature type="region of interest" description="Disordered" evidence="1">
    <location>
        <begin position="644"/>
        <end position="670"/>
    </location>
</feature>
<evidence type="ECO:0000313" key="4">
    <source>
        <dbReference type="Proteomes" id="UP001054889"/>
    </source>
</evidence>
<dbReference type="Pfam" id="PF06943">
    <property type="entry name" value="zf-LSD1"/>
    <property type="match status" value="1"/>
</dbReference>
<organism evidence="3 4">
    <name type="scientific">Eleusine coracana subsp. coracana</name>
    <dbReference type="NCBI Taxonomy" id="191504"/>
    <lineage>
        <taxon>Eukaryota</taxon>
        <taxon>Viridiplantae</taxon>
        <taxon>Streptophyta</taxon>
        <taxon>Embryophyta</taxon>
        <taxon>Tracheophyta</taxon>
        <taxon>Spermatophyta</taxon>
        <taxon>Magnoliopsida</taxon>
        <taxon>Liliopsida</taxon>
        <taxon>Poales</taxon>
        <taxon>Poaceae</taxon>
        <taxon>PACMAD clade</taxon>
        <taxon>Chloridoideae</taxon>
        <taxon>Cynodonteae</taxon>
        <taxon>Eleusininae</taxon>
        <taxon>Eleusine</taxon>
    </lineage>
</organism>
<feature type="region of interest" description="Disordered" evidence="1">
    <location>
        <begin position="1"/>
        <end position="251"/>
    </location>
</feature>
<accession>A0AAV5E854</accession>
<keyword evidence="4" id="KW-1185">Reference proteome</keyword>
<dbReference type="NCBIfam" id="TIGR01053">
    <property type="entry name" value="LSD1"/>
    <property type="match status" value="1"/>
</dbReference>
<evidence type="ECO:0000313" key="3">
    <source>
        <dbReference type="EMBL" id="GJN18400.1"/>
    </source>
</evidence>
<reference evidence="3" key="2">
    <citation type="submission" date="2021-12" db="EMBL/GenBank/DDBJ databases">
        <title>Resequencing data analysis of finger millet.</title>
        <authorList>
            <person name="Hatakeyama M."/>
            <person name="Aluri S."/>
            <person name="Balachadran M.T."/>
            <person name="Sivarajan S.R."/>
            <person name="Poveda L."/>
            <person name="Shimizu-Inatsugi R."/>
            <person name="Schlapbach R."/>
            <person name="Sreeman S.M."/>
            <person name="Shimizu K.K."/>
        </authorList>
    </citation>
    <scope>NUCLEOTIDE SEQUENCE</scope>
</reference>
<name>A0AAV5E854_ELECO</name>
<reference evidence="3" key="1">
    <citation type="journal article" date="2018" name="DNA Res.">
        <title>Multiple hybrid de novo genome assembly of finger millet, an orphan allotetraploid crop.</title>
        <authorList>
            <person name="Hatakeyama M."/>
            <person name="Aluri S."/>
            <person name="Balachadran M.T."/>
            <person name="Sivarajan S.R."/>
            <person name="Patrignani A."/>
            <person name="Gruter S."/>
            <person name="Poveda L."/>
            <person name="Shimizu-Inatsugi R."/>
            <person name="Baeten J."/>
            <person name="Francoijs K.J."/>
            <person name="Nataraja K.N."/>
            <person name="Reddy Y.A.N."/>
            <person name="Phadnis S."/>
            <person name="Ravikumar R.L."/>
            <person name="Schlapbach R."/>
            <person name="Sreeman S.M."/>
            <person name="Shimizu K.K."/>
        </authorList>
    </citation>
    <scope>NUCLEOTIDE SEQUENCE</scope>
</reference>
<feature type="region of interest" description="Disordered" evidence="1">
    <location>
        <begin position="270"/>
        <end position="309"/>
    </location>
</feature>